<sequence length="60" mass="6878">MAILFTHIFLLNHGIDFTISYEGLYNAAVLIAKADEKTPGKITKQFAQYIIEKFTTEIER</sequence>
<evidence type="ECO:0000313" key="1">
    <source>
        <dbReference type="EMBL" id="PIS20925.1"/>
    </source>
</evidence>
<dbReference type="AlphaFoldDB" id="A0A2H0X7V8"/>
<organism evidence="1 2">
    <name type="scientific">candidate division WWE3 bacterium CG08_land_8_20_14_0_20_43_13</name>
    <dbReference type="NCBI Taxonomy" id="1975087"/>
    <lineage>
        <taxon>Bacteria</taxon>
        <taxon>Katanobacteria</taxon>
    </lineage>
</organism>
<dbReference type="EMBL" id="PEYW01000016">
    <property type="protein sequence ID" value="PIS20925.1"/>
    <property type="molecule type" value="Genomic_DNA"/>
</dbReference>
<gene>
    <name evidence="1" type="ORF">COT52_01280</name>
</gene>
<comment type="caution">
    <text evidence="1">The sequence shown here is derived from an EMBL/GenBank/DDBJ whole genome shotgun (WGS) entry which is preliminary data.</text>
</comment>
<name>A0A2H0X7V8_UNCKA</name>
<reference evidence="2" key="1">
    <citation type="submission" date="2017-09" db="EMBL/GenBank/DDBJ databases">
        <title>Depth-based differentiation of microbial function through sediment-hosted aquifers and enrichment of novel symbionts in the deep terrestrial subsurface.</title>
        <authorList>
            <person name="Probst A.J."/>
            <person name="Ladd B."/>
            <person name="Jarett J.K."/>
            <person name="Geller-Mcgrath D.E."/>
            <person name="Sieber C.M.K."/>
            <person name="Emerson J.B."/>
            <person name="Anantharaman K."/>
            <person name="Thomas B.C."/>
            <person name="Malmstrom R."/>
            <person name="Stieglmeier M."/>
            <person name="Klingl A."/>
            <person name="Woyke T."/>
            <person name="Ryan C.M."/>
            <person name="Banfield J.F."/>
        </authorList>
    </citation>
    <scope>NUCLEOTIDE SEQUENCE [LARGE SCALE GENOMIC DNA]</scope>
</reference>
<dbReference type="Proteomes" id="UP000231414">
    <property type="component" value="Unassembled WGS sequence"/>
</dbReference>
<proteinExistence type="predicted"/>
<accession>A0A2H0X7V8</accession>
<evidence type="ECO:0000313" key="2">
    <source>
        <dbReference type="Proteomes" id="UP000231414"/>
    </source>
</evidence>
<protein>
    <submittedName>
        <fullName evidence="1">Uncharacterized protein</fullName>
    </submittedName>
</protein>